<feature type="transmembrane region" description="Helical" evidence="1">
    <location>
        <begin position="9"/>
        <end position="26"/>
    </location>
</feature>
<keyword evidence="1" id="KW-1133">Transmembrane helix</keyword>
<keyword evidence="1" id="KW-0472">Membrane</keyword>
<keyword evidence="1" id="KW-0812">Transmembrane</keyword>
<organism evidence="2">
    <name type="scientific">Siphoviridae sp. ctfhy6</name>
    <dbReference type="NCBI Taxonomy" id="2825597"/>
    <lineage>
        <taxon>Viruses</taxon>
        <taxon>Duplodnaviria</taxon>
        <taxon>Heunggongvirae</taxon>
        <taxon>Uroviricota</taxon>
        <taxon>Caudoviricetes</taxon>
    </lineage>
</organism>
<proteinExistence type="predicted"/>
<evidence type="ECO:0000313" key="2">
    <source>
        <dbReference type="EMBL" id="DAG03793.1"/>
    </source>
</evidence>
<evidence type="ECO:0000256" key="1">
    <source>
        <dbReference type="SAM" id="Phobius"/>
    </source>
</evidence>
<protein>
    <submittedName>
        <fullName evidence="2">Uncharacterized protein</fullName>
    </submittedName>
</protein>
<sequence length="91" mass="10246">MRVIARNKVLSLALFQYPFLLLYYFLRHYATFCVPPSNYSNGAICRLLHIAVQASISRSKGPAALCNKRRGLFAASGKRSPLLVLTILRFT</sequence>
<name>A0A8S5VAK8_9CAUD</name>
<accession>A0A8S5VAK8</accession>
<reference evidence="2" key="1">
    <citation type="journal article" date="2021" name="Proc. Natl. Acad. Sci. U.S.A.">
        <title>A Catalog of Tens of Thousands of Viruses from Human Metagenomes Reveals Hidden Associations with Chronic Diseases.</title>
        <authorList>
            <person name="Tisza M.J."/>
            <person name="Buck C.B."/>
        </authorList>
    </citation>
    <scope>NUCLEOTIDE SEQUENCE</scope>
    <source>
        <strain evidence="2">Ctfhy6</strain>
    </source>
</reference>
<dbReference type="EMBL" id="BK016235">
    <property type="protein sequence ID" value="DAG03793.1"/>
    <property type="molecule type" value="Genomic_DNA"/>
</dbReference>